<feature type="transmembrane region" description="Helical" evidence="1">
    <location>
        <begin position="35"/>
        <end position="56"/>
    </location>
</feature>
<keyword evidence="3" id="KW-1185">Reference proteome</keyword>
<evidence type="ECO:0000313" key="3">
    <source>
        <dbReference type="Proteomes" id="UP001524944"/>
    </source>
</evidence>
<dbReference type="EMBL" id="JANPWE010000010">
    <property type="protein sequence ID" value="MCR6546735.1"/>
    <property type="molecule type" value="Genomic_DNA"/>
</dbReference>
<protein>
    <submittedName>
        <fullName evidence="2">Uncharacterized protein</fullName>
    </submittedName>
</protein>
<keyword evidence="1" id="KW-1133">Transmembrane helix</keyword>
<proteinExistence type="predicted"/>
<gene>
    <name evidence="2" type="ORF">NVS47_14645</name>
</gene>
<organism evidence="2 3">
    <name type="scientific">Dehalobacterium formicoaceticum</name>
    <dbReference type="NCBI Taxonomy" id="51515"/>
    <lineage>
        <taxon>Bacteria</taxon>
        <taxon>Bacillati</taxon>
        <taxon>Bacillota</taxon>
        <taxon>Clostridia</taxon>
        <taxon>Eubacteriales</taxon>
        <taxon>Peptococcaceae</taxon>
        <taxon>Dehalobacterium</taxon>
    </lineage>
</organism>
<reference evidence="2 3" key="1">
    <citation type="submission" date="2022-08" db="EMBL/GenBank/DDBJ databases">
        <title>Proteogenomics of the novel Dehalobacterium formicoaceticum strain EZ94 highlights a key role of methyltransferases during anaerobic dichloromethane degradation.</title>
        <authorList>
            <person name="Wasmund K."/>
        </authorList>
    </citation>
    <scope>NUCLEOTIDE SEQUENCE [LARGE SCALE GENOMIC DNA]</scope>
    <source>
        <strain evidence="2 3">EZ94</strain>
    </source>
</reference>
<keyword evidence="1" id="KW-0812">Transmembrane</keyword>
<evidence type="ECO:0000313" key="2">
    <source>
        <dbReference type="EMBL" id="MCR6546735.1"/>
    </source>
</evidence>
<name>A0ABT1Y769_9FIRM</name>
<keyword evidence="1" id="KW-0472">Membrane</keyword>
<comment type="caution">
    <text evidence="2">The sequence shown here is derived from an EMBL/GenBank/DDBJ whole genome shotgun (WGS) entry which is preliminary data.</text>
</comment>
<feature type="transmembrane region" description="Helical" evidence="1">
    <location>
        <begin position="12"/>
        <end position="29"/>
    </location>
</feature>
<sequence>MAELQEIFNNREIAVGIWVILAVAISVFTKPVRQFLKSVLPILFSRKFVVFLYCVFKLFDST</sequence>
<accession>A0ABT1Y769</accession>
<dbReference type="Proteomes" id="UP001524944">
    <property type="component" value="Unassembled WGS sequence"/>
</dbReference>
<dbReference type="RefSeq" id="WP_257914012.1">
    <property type="nucleotide sequence ID" value="NZ_JANPWE010000010.1"/>
</dbReference>
<evidence type="ECO:0000256" key="1">
    <source>
        <dbReference type="SAM" id="Phobius"/>
    </source>
</evidence>